<dbReference type="PANTHER" id="PTHR10359">
    <property type="entry name" value="A/G-SPECIFIC ADENINE GLYCOSYLASE/ENDONUCLEASE III"/>
    <property type="match status" value="1"/>
</dbReference>
<keyword evidence="6" id="KW-0540">Nuclease</keyword>
<dbReference type="InterPro" id="IPR023170">
    <property type="entry name" value="HhH_base_excis_C"/>
</dbReference>
<evidence type="ECO:0000256" key="4">
    <source>
        <dbReference type="ARBA" id="ARBA00023014"/>
    </source>
</evidence>
<keyword evidence="2" id="KW-0479">Metal-binding</keyword>
<gene>
    <name evidence="6" type="ORF">CQA53_02385</name>
</gene>
<dbReference type="SUPFAM" id="SSF48150">
    <property type="entry name" value="DNA-glycosylase"/>
    <property type="match status" value="1"/>
</dbReference>
<keyword evidence="1" id="KW-0004">4Fe-4S</keyword>
<dbReference type="GO" id="GO:0051539">
    <property type="term" value="F:4 iron, 4 sulfur cluster binding"/>
    <property type="evidence" value="ECO:0007669"/>
    <property type="project" value="UniProtKB-KW"/>
</dbReference>
<dbReference type="GO" id="GO:0004519">
    <property type="term" value="F:endonuclease activity"/>
    <property type="evidence" value="ECO:0007669"/>
    <property type="project" value="UniProtKB-KW"/>
</dbReference>
<dbReference type="InterPro" id="IPR003265">
    <property type="entry name" value="HhH-GPD_domain"/>
</dbReference>
<keyword evidence="4" id="KW-0411">Iron-sulfur</keyword>
<evidence type="ECO:0000313" key="6">
    <source>
        <dbReference type="EMBL" id="RDU67120.1"/>
    </source>
</evidence>
<proteinExistence type="predicted"/>
<sequence length="273" mass="31587">MPTRYFTNQQISDGYDLLCALKPHYYVGDRNSWWWPQFLSLKIENGIEIHGALQQQPNVLFCFASILGQNTKYENAAHALKYLYTFLYNTLIQYPGINEMIMQDEKDFKNYPFPSLASISQPQFSNMILKTISNMDLSYLAGIIKQAGFHNQKAQRIVLLAKNILQDFCSFETFCLKVSKEWLLAQKGIGNESASNILNYGLKREEMVVDRYTQKLLISLGFECSDYAELQSFLCNNLEQAKQLYDFDISLAQIMARLHGKIVEYSKKHKTKC</sequence>
<protein>
    <submittedName>
        <fullName evidence="6">Endonuclease III</fullName>
    </submittedName>
</protein>
<dbReference type="Proteomes" id="UP000256379">
    <property type="component" value="Unassembled WGS sequence"/>
</dbReference>
<reference evidence="6 7" key="1">
    <citation type="submission" date="2018-04" db="EMBL/GenBank/DDBJ databases">
        <title>Novel Campyloabacter and Helicobacter Species and Strains.</title>
        <authorList>
            <person name="Mannion A.J."/>
            <person name="Shen Z."/>
            <person name="Fox J.G."/>
        </authorList>
    </citation>
    <scope>NUCLEOTIDE SEQUENCE [LARGE SCALE GENOMIC DNA]</scope>
    <source>
        <strain evidence="6 7">MIT 17-337</strain>
    </source>
</reference>
<feature type="domain" description="HhH-GPD" evidence="5">
    <location>
        <begin position="116"/>
        <end position="257"/>
    </location>
</feature>
<dbReference type="Pfam" id="PF00730">
    <property type="entry name" value="HhH-GPD"/>
    <property type="match status" value="1"/>
</dbReference>
<keyword evidence="7" id="KW-1185">Reference proteome</keyword>
<evidence type="ECO:0000313" key="7">
    <source>
        <dbReference type="Proteomes" id="UP000256379"/>
    </source>
</evidence>
<evidence type="ECO:0000256" key="2">
    <source>
        <dbReference type="ARBA" id="ARBA00022723"/>
    </source>
</evidence>
<dbReference type="AlphaFoldDB" id="A0A3D8IQ60"/>
<keyword evidence="6" id="KW-0255">Endonuclease</keyword>
<keyword evidence="3" id="KW-0408">Iron</keyword>
<evidence type="ECO:0000256" key="3">
    <source>
        <dbReference type="ARBA" id="ARBA00023004"/>
    </source>
</evidence>
<dbReference type="RefSeq" id="WP_115542417.1">
    <property type="nucleotide sequence ID" value="NZ_NXLQ01000002.1"/>
</dbReference>
<organism evidence="6 7">
    <name type="scientific">Helicobacter didelphidarum</name>
    <dbReference type="NCBI Taxonomy" id="2040648"/>
    <lineage>
        <taxon>Bacteria</taxon>
        <taxon>Pseudomonadati</taxon>
        <taxon>Campylobacterota</taxon>
        <taxon>Epsilonproteobacteria</taxon>
        <taxon>Campylobacterales</taxon>
        <taxon>Helicobacteraceae</taxon>
        <taxon>Helicobacter</taxon>
    </lineage>
</organism>
<dbReference type="CDD" id="cd00056">
    <property type="entry name" value="ENDO3c"/>
    <property type="match status" value="1"/>
</dbReference>
<name>A0A3D8IQ60_9HELI</name>
<evidence type="ECO:0000256" key="1">
    <source>
        <dbReference type="ARBA" id="ARBA00022485"/>
    </source>
</evidence>
<evidence type="ECO:0000259" key="5">
    <source>
        <dbReference type="SMART" id="SM00478"/>
    </source>
</evidence>
<dbReference type="InterPro" id="IPR011257">
    <property type="entry name" value="DNA_glycosylase"/>
</dbReference>
<comment type="caution">
    <text evidence="6">The sequence shown here is derived from an EMBL/GenBank/DDBJ whole genome shotgun (WGS) entry which is preliminary data.</text>
</comment>
<dbReference type="Gene3D" id="1.10.1670.10">
    <property type="entry name" value="Helix-hairpin-Helix base-excision DNA repair enzymes (C-terminal)"/>
    <property type="match status" value="1"/>
</dbReference>
<accession>A0A3D8IQ60</accession>
<keyword evidence="6" id="KW-0378">Hydrolase</keyword>
<dbReference type="GO" id="GO:0046872">
    <property type="term" value="F:metal ion binding"/>
    <property type="evidence" value="ECO:0007669"/>
    <property type="project" value="UniProtKB-KW"/>
</dbReference>
<dbReference type="GO" id="GO:0006284">
    <property type="term" value="P:base-excision repair"/>
    <property type="evidence" value="ECO:0007669"/>
    <property type="project" value="InterPro"/>
</dbReference>
<dbReference type="SMART" id="SM00478">
    <property type="entry name" value="ENDO3c"/>
    <property type="match status" value="1"/>
</dbReference>
<dbReference type="OrthoDB" id="9802365at2"/>
<dbReference type="PANTHER" id="PTHR10359:SF19">
    <property type="entry name" value="DNA REPAIR GLYCOSYLASE MJ1434-RELATED"/>
    <property type="match status" value="1"/>
</dbReference>
<dbReference type="EMBL" id="NXLQ01000002">
    <property type="protein sequence ID" value="RDU67120.1"/>
    <property type="molecule type" value="Genomic_DNA"/>
</dbReference>